<dbReference type="InterPro" id="IPR014710">
    <property type="entry name" value="RmlC-like_jellyroll"/>
</dbReference>
<evidence type="ECO:0000313" key="2">
    <source>
        <dbReference type="EMBL" id="WRL44196.1"/>
    </source>
</evidence>
<feature type="domain" description="(S)-ureidoglycine aminohydrolase cupin" evidence="1">
    <location>
        <begin position="44"/>
        <end position="109"/>
    </location>
</feature>
<dbReference type="InterPro" id="IPR011051">
    <property type="entry name" value="RmlC_Cupin_sf"/>
</dbReference>
<dbReference type="PANTHER" id="PTHR40943">
    <property type="entry name" value="CYTOPLASMIC PROTEIN-RELATED"/>
    <property type="match status" value="1"/>
</dbReference>
<reference evidence="2 3" key="1">
    <citation type="submission" date="2023-12" db="EMBL/GenBank/DDBJ databases">
        <title>A. evansii MAY27, complete genome.</title>
        <authorList>
            <person name="Wang Y."/>
        </authorList>
    </citation>
    <scope>NUCLEOTIDE SEQUENCE [LARGE SCALE GENOMIC DNA]</scope>
    <source>
        <strain evidence="2 3">MAY27</strain>
    </source>
</reference>
<keyword evidence="3" id="KW-1185">Reference proteome</keyword>
<accession>A0ABZ1AGT1</accession>
<dbReference type="RefSeq" id="WP_407277650.1">
    <property type="nucleotide sequence ID" value="NZ_CP141259.1"/>
</dbReference>
<name>A0ABZ1AGT1_AROEV</name>
<evidence type="ECO:0000313" key="3">
    <source>
        <dbReference type="Proteomes" id="UP001626593"/>
    </source>
</evidence>
<evidence type="ECO:0000259" key="1">
    <source>
        <dbReference type="Pfam" id="PF05899"/>
    </source>
</evidence>
<sequence>MFPILIRADSESDFSALAPVGAPTSEQIAFSRIAAHHELPAGGAGVWECSPGRFRRQVRPAEYSYFIAGEGSFTPDGGVPIEFRSGDSIYFSPETQGEWEIRTTVRKAYLILG</sequence>
<organism evidence="2 3">
    <name type="scientific">Aromatoleum evansii</name>
    <name type="common">Azoarcus evansii</name>
    <dbReference type="NCBI Taxonomy" id="59406"/>
    <lineage>
        <taxon>Bacteria</taxon>
        <taxon>Pseudomonadati</taxon>
        <taxon>Pseudomonadota</taxon>
        <taxon>Betaproteobacteria</taxon>
        <taxon>Rhodocyclales</taxon>
        <taxon>Rhodocyclaceae</taxon>
        <taxon>Aromatoleum</taxon>
    </lineage>
</organism>
<dbReference type="EMBL" id="CP141259">
    <property type="protein sequence ID" value="WRL44196.1"/>
    <property type="molecule type" value="Genomic_DNA"/>
</dbReference>
<dbReference type="Pfam" id="PF05899">
    <property type="entry name" value="Cupin_3"/>
    <property type="match status" value="1"/>
</dbReference>
<dbReference type="Proteomes" id="UP001626593">
    <property type="component" value="Chromosome"/>
</dbReference>
<dbReference type="InterPro" id="IPR008579">
    <property type="entry name" value="UGlyAH_Cupin_dom"/>
</dbReference>
<dbReference type="Gene3D" id="2.60.120.10">
    <property type="entry name" value="Jelly Rolls"/>
    <property type="match status" value="1"/>
</dbReference>
<dbReference type="PANTHER" id="PTHR40943:SF1">
    <property type="entry name" value="CYTOPLASMIC PROTEIN"/>
    <property type="match status" value="1"/>
</dbReference>
<protein>
    <submittedName>
        <fullName evidence="2">Cupin domain-containing protein</fullName>
    </submittedName>
</protein>
<dbReference type="SUPFAM" id="SSF51182">
    <property type="entry name" value="RmlC-like cupins"/>
    <property type="match status" value="1"/>
</dbReference>
<gene>
    <name evidence="2" type="ORF">U5817_13350</name>
</gene>
<proteinExistence type="predicted"/>
<dbReference type="CDD" id="cd02227">
    <property type="entry name" value="cupin_TM1112-like"/>
    <property type="match status" value="1"/>
</dbReference>